<name>A0ABD0YZR8_9HEMI</name>
<dbReference type="SUPFAM" id="SSF103473">
    <property type="entry name" value="MFS general substrate transporter"/>
    <property type="match status" value="1"/>
</dbReference>
<gene>
    <name evidence="7" type="ORF">AAG570_009363</name>
</gene>
<dbReference type="AlphaFoldDB" id="A0ABD0YZR8"/>
<dbReference type="Pfam" id="PF00083">
    <property type="entry name" value="Sugar_tr"/>
    <property type="match status" value="1"/>
</dbReference>
<protein>
    <recommendedName>
        <fullName evidence="6">Major facilitator superfamily (MFS) profile domain-containing protein</fullName>
    </recommendedName>
</protein>
<keyword evidence="8" id="KW-1185">Reference proteome</keyword>
<sequence>MFVGLGFLIEYCVGPYVSYTTLAVISACAALAFAVPFFLMPESPHYLIAKTRRKEAVEALRWLRGNVPPHAVEREISSIEATSKKPTGHLGGCLELVTRRGPCRALLLCLYLMFCQQLSGINAIISFSQPIFLAAHMSLSSSISPMLVGAVNCISSCFTPPLVRRFGIKNTLIGSGVGMGLCNILLSVYFYLLNSNQNVDSISVLPVICLMAYNIFFCLGIGPLPWTVAAEMFPVHLKGLANSVIGAFAWLLAFGVMRSYNSAVLALGSFGIFLLYGLLLIVGMVGTFFMLPDTRGLSLQDIQDLMDGRKSQELSSVDNFGYF</sequence>
<dbReference type="InterPro" id="IPR005828">
    <property type="entry name" value="MFS_sugar_transport-like"/>
</dbReference>
<dbReference type="GO" id="GO:0016020">
    <property type="term" value="C:membrane"/>
    <property type="evidence" value="ECO:0007669"/>
    <property type="project" value="UniProtKB-SubCell"/>
</dbReference>
<dbReference type="EMBL" id="JBFDAA010000004">
    <property type="protein sequence ID" value="KAL1137667.1"/>
    <property type="molecule type" value="Genomic_DNA"/>
</dbReference>
<organism evidence="7 8">
    <name type="scientific">Ranatra chinensis</name>
    <dbReference type="NCBI Taxonomy" id="642074"/>
    <lineage>
        <taxon>Eukaryota</taxon>
        <taxon>Metazoa</taxon>
        <taxon>Ecdysozoa</taxon>
        <taxon>Arthropoda</taxon>
        <taxon>Hexapoda</taxon>
        <taxon>Insecta</taxon>
        <taxon>Pterygota</taxon>
        <taxon>Neoptera</taxon>
        <taxon>Paraneoptera</taxon>
        <taxon>Hemiptera</taxon>
        <taxon>Heteroptera</taxon>
        <taxon>Panheteroptera</taxon>
        <taxon>Nepomorpha</taxon>
        <taxon>Nepidae</taxon>
        <taxon>Ranatrinae</taxon>
        <taxon>Ranatra</taxon>
    </lineage>
</organism>
<evidence type="ECO:0000256" key="1">
    <source>
        <dbReference type="ARBA" id="ARBA00004141"/>
    </source>
</evidence>
<dbReference type="Gene3D" id="1.20.1250.20">
    <property type="entry name" value="MFS general substrate transporter like domains"/>
    <property type="match status" value="1"/>
</dbReference>
<feature type="transmembrane region" description="Helical" evidence="5">
    <location>
        <begin position="263"/>
        <end position="291"/>
    </location>
</feature>
<comment type="subcellular location">
    <subcellularLocation>
        <location evidence="1">Membrane</location>
        <topology evidence="1">Multi-pass membrane protein</topology>
    </subcellularLocation>
</comment>
<dbReference type="InterPro" id="IPR050549">
    <property type="entry name" value="MFS_Trehalose_Transporter"/>
</dbReference>
<dbReference type="InterPro" id="IPR036259">
    <property type="entry name" value="MFS_trans_sf"/>
</dbReference>
<reference evidence="7 8" key="1">
    <citation type="submission" date="2024-07" db="EMBL/GenBank/DDBJ databases">
        <title>Chromosome-level genome assembly of the water stick insect Ranatra chinensis (Heteroptera: Nepidae).</title>
        <authorList>
            <person name="Liu X."/>
        </authorList>
    </citation>
    <scope>NUCLEOTIDE SEQUENCE [LARGE SCALE GENOMIC DNA]</scope>
    <source>
        <strain evidence="7">Cailab_2021Rc</strain>
        <tissue evidence="7">Muscle</tissue>
    </source>
</reference>
<feature type="transmembrane region" description="Helical" evidence="5">
    <location>
        <begin position="172"/>
        <end position="192"/>
    </location>
</feature>
<dbReference type="PRINTS" id="PR00171">
    <property type="entry name" value="SUGRTRNSPORT"/>
</dbReference>
<evidence type="ECO:0000256" key="5">
    <source>
        <dbReference type="SAM" id="Phobius"/>
    </source>
</evidence>
<keyword evidence="4 5" id="KW-0472">Membrane</keyword>
<evidence type="ECO:0000256" key="2">
    <source>
        <dbReference type="ARBA" id="ARBA00022692"/>
    </source>
</evidence>
<evidence type="ECO:0000256" key="3">
    <source>
        <dbReference type="ARBA" id="ARBA00022989"/>
    </source>
</evidence>
<proteinExistence type="predicted"/>
<keyword evidence="2 5" id="KW-0812">Transmembrane</keyword>
<evidence type="ECO:0000313" key="8">
    <source>
        <dbReference type="Proteomes" id="UP001558652"/>
    </source>
</evidence>
<feature type="transmembrane region" description="Helical" evidence="5">
    <location>
        <begin position="240"/>
        <end position="257"/>
    </location>
</feature>
<comment type="caution">
    <text evidence="7">The sequence shown here is derived from an EMBL/GenBank/DDBJ whole genome shotgun (WGS) entry which is preliminary data.</text>
</comment>
<dbReference type="PROSITE" id="PS50850">
    <property type="entry name" value="MFS"/>
    <property type="match status" value="1"/>
</dbReference>
<dbReference type="InterPro" id="IPR003663">
    <property type="entry name" value="Sugar/inositol_transpt"/>
</dbReference>
<feature type="transmembrane region" description="Helical" evidence="5">
    <location>
        <begin position="204"/>
        <end position="228"/>
    </location>
</feature>
<evidence type="ECO:0000259" key="6">
    <source>
        <dbReference type="PROSITE" id="PS50850"/>
    </source>
</evidence>
<dbReference type="PANTHER" id="PTHR48021">
    <property type="match status" value="1"/>
</dbReference>
<accession>A0ABD0YZR8</accession>
<dbReference type="Proteomes" id="UP001558652">
    <property type="component" value="Unassembled WGS sequence"/>
</dbReference>
<feature type="transmembrane region" description="Helical" evidence="5">
    <location>
        <begin position="105"/>
        <end position="125"/>
    </location>
</feature>
<dbReference type="PANTHER" id="PTHR48021:SF47">
    <property type="entry name" value="GH17672P"/>
    <property type="match status" value="1"/>
</dbReference>
<feature type="transmembrane region" description="Helical" evidence="5">
    <location>
        <begin position="16"/>
        <end position="40"/>
    </location>
</feature>
<evidence type="ECO:0000256" key="4">
    <source>
        <dbReference type="ARBA" id="ARBA00023136"/>
    </source>
</evidence>
<feature type="domain" description="Major facilitator superfamily (MFS) profile" evidence="6">
    <location>
        <begin position="1"/>
        <end position="295"/>
    </location>
</feature>
<dbReference type="InterPro" id="IPR020846">
    <property type="entry name" value="MFS_dom"/>
</dbReference>
<keyword evidence="3 5" id="KW-1133">Transmembrane helix</keyword>
<evidence type="ECO:0000313" key="7">
    <source>
        <dbReference type="EMBL" id="KAL1137667.1"/>
    </source>
</evidence>